<accession>W5MES5</accession>
<evidence type="ECO:0000256" key="8">
    <source>
        <dbReference type="SAM" id="MobiDB-lite"/>
    </source>
</evidence>
<dbReference type="InterPro" id="IPR000595">
    <property type="entry name" value="cNMP-bd_dom"/>
</dbReference>
<dbReference type="Pfam" id="PF00027">
    <property type="entry name" value="cNMP_binding"/>
    <property type="match status" value="1"/>
</dbReference>
<sequence length="455" mass="51146">MMFPGVFQAEKENWGGNGRLTLRMVARKVALLSCVIRTLMSIAERALGFRYWADQGQRYSTPTEQHLGEANSLDTDLTFDCSSFRSQYEFRLPARALCAASCPPAWRSEPDLRFLRSTLRTLPSFRRYSPHMQLKLAKVIRYERFGRGRVVVKRGQRGSSFYFVFSGIIAVTQDLDGSSAFTDQEPILMRKGAGFGEVALLKGLRRNATVVCVEDTELLVVDKEDFFSHQLDQELQKEALERYSFFRSLALFSSWSDAALETLADHCKTEQVHHDQVVLRDSSSTTSLIFITKGQCDVLRMVELSQCSSYHRWIRQQRALLDKTQGRTLTESGEIEKKVSLRPQDSPASLPASASHFQALFPEVDVLLESQVLGDWAIREQAFSLSDSGESENPDKNTPPGQESSLRKEIVPSKEGAGTPGGLPREVEAGVYMRIDTLKHGQHFVSLLSPLSVFS</sequence>
<organism evidence="10 11">
    <name type="scientific">Lepisosteus oculatus</name>
    <name type="common">Spotted gar</name>
    <dbReference type="NCBI Taxonomy" id="7918"/>
    <lineage>
        <taxon>Eukaryota</taxon>
        <taxon>Metazoa</taxon>
        <taxon>Chordata</taxon>
        <taxon>Craniata</taxon>
        <taxon>Vertebrata</taxon>
        <taxon>Euteleostomi</taxon>
        <taxon>Actinopterygii</taxon>
        <taxon>Neopterygii</taxon>
        <taxon>Holostei</taxon>
        <taxon>Semionotiformes</taxon>
        <taxon>Lepisosteidae</taxon>
        <taxon>Lepisosteus</taxon>
    </lineage>
</organism>
<dbReference type="InterPro" id="IPR018488">
    <property type="entry name" value="cNMP-bd_CS"/>
</dbReference>
<evidence type="ECO:0000256" key="5">
    <source>
        <dbReference type="ARBA" id="ARBA00023149"/>
    </source>
</evidence>
<dbReference type="CDD" id="cd00038">
    <property type="entry name" value="CAP_ED"/>
    <property type="match status" value="1"/>
</dbReference>
<dbReference type="SUPFAM" id="SSF51206">
    <property type="entry name" value="cAMP-binding domain-like"/>
    <property type="match status" value="2"/>
</dbReference>
<dbReference type="Gene3D" id="2.60.120.10">
    <property type="entry name" value="Jelly Rolls"/>
    <property type="match status" value="2"/>
</dbReference>
<evidence type="ECO:0000256" key="2">
    <source>
        <dbReference type="ARBA" id="ARBA00022490"/>
    </source>
</evidence>
<keyword evidence="4" id="KW-0547">Nucleotide-binding</keyword>
<dbReference type="Bgee" id="ENSLOCG00000005704">
    <property type="expression patterns" value="Expressed in mesonephros and 1 other cell type or tissue"/>
</dbReference>
<dbReference type="GO" id="GO:0005829">
    <property type="term" value="C:cytosol"/>
    <property type="evidence" value="ECO:0007669"/>
    <property type="project" value="UniProtKB-SubCell"/>
</dbReference>
<feature type="region of interest" description="Disordered" evidence="8">
    <location>
        <begin position="384"/>
        <end position="425"/>
    </location>
</feature>
<protein>
    <recommendedName>
        <fullName evidence="7">Cyclic nucleotide-binding domain-containing protein 2</fullName>
    </recommendedName>
</protein>
<dbReference type="InParanoid" id="W5MES5"/>
<reference evidence="10" key="3">
    <citation type="submission" date="2025-09" db="UniProtKB">
        <authorList>
            <consortium name="Ensembl"/>
        </authorList>
    </citation>
    <scope>IDENTIFICATION</scope>
</reference>
<reference evidence="10" key="2">
    <citation type="submission" date="2025-08" db="UniProtKB">
        <authorList>
            <consortium name="Ensembl"/>
        </authorList>
    </citation>
    <scope>IDENTIFICATION</scope>
</reference>
<dbReference type="GeneTree" id="ENSGT00390000003964"/>
<feature type="domain" description="Cyclic nucleotide-binding" evidence="9">
    <location>
        <begin position="124"/>
        <end position="226"/>
    </location>
</feature>
<dbReference type="Proteomes" id="UP000018468">
    <property type="component" value="Linkage group LG11"/>
</dbReference>
<dbReference type="Ensembl" id="ENSLOCT00000006892.1">
    <property type="protein sequence ID" value="ENSLOCP00000006884.1"/>
    <property type="gene ID" value="ENSLOCG00000005704.1"/>
</dbReference>
<evidence type="ECO:0000256" key="7">
    <source>
        <dbReference type="ARBA" id="ARBA00072573"/>
    </source>
</evidence>
<dbReference type="GO" id="GO:0030552">
    <property type="term" value="F:cAMP binding"/>
    <property type="evidence" value="ECO:0000318"/>
    <property type="project" value="GO_Central"/>
</dbReference>
<dbReference type="FunFam" id="2.60.120.10:FF:000083">
    <property type="entry name" value="Cyclic nucleotide binding domain containing 2"/>
    <property type="match status" value="1"/>
</dbReference>
<evidence type="ECO:0000256" key="1">
    <source>
        <dbReference type="ARBA" id="ARBA00004514"/>
    </source>
</evidence>
<keyword evidence="11" id="KW-1185">Reference proteome</keyword>
<dbReference type="eggNOG" id="KOG1113">
    <property type="taxonomic scope" value="Eukaryota"/>
</dbReference>
<dbReference type="PROSITE" id="PS00888">
    <property type="entry name" value="CNMP_BINDING_1"/>
    <property type="match status" value="1"/>
</dbReference>
<evidence type="ECO:0000313" key="10">
    <source>
        <dbReference type="Ensembl" id="ENSLOCP00000006884.1"/>
    </source>
</evidence>
<evidence type="ECO:0000256" key="3">
    <source>
        <dbReference type="ARBA" id="ARBA00022566"/>
    </source>
</evidence>
<dbReference type="EMBL" id="AHAT01022108">
    <property type="status" value="NOT_ANNOTATED_CDS"/>
    <property type="molecule type" value="Genomic_DNA"/>
</dbReference>
<name>W5MES5_LEPOC</name>
<dbReference type="HOGENOM" id="CLU_033437_0_0_1"/>
<comment type="function">
    <text evidence="6">Essential for male fertility. Plays an important role in spermatogenesis and regulates sperm motility by controlling the development of the flagellar bending of sperm.</text>
</comment>
<reference evidence="11" key="1">
    <citation type="submission" date="2011-12" db="EMBL/GenBank/DDBJ databases">
        <title>The Draft Genome of Lepisosteus oculatus.</title>
        <authorList>
            <consortium name="The Broad Institute Genome Assembly &amp; Analysis Group"/>
            <consortium name="Computational R&amp;D Group"/>
            <consortium name="and Sequencing Platform"/>
            <person name="Di Palma F."/>
            <person name="Alfoldi J."/>
            <person name="Johnson J."/>
            <person name="Berlin A."/>
            <person name="Gnerre S."/>
            <person name="Jaffe D."/>
            <person name="MacCallum I."/>
            <person name="Young S."/>
            <person name="Walker B.J."/>
            <person name="Lander E.S."/>
            <person name="Lindblad-Toh K."/>
        </authorList>
    </citation>
    <scope>NUCLEOTIDE SEQUENCE [LARGE SCALE GENOMIC DNA]</scope>
</reference>
<keyword evidence="2" id="KW-0963">Cytoplasm</keyword>
<dbReference type="PROSITE" id="PS50042">
    <property type="entry name" value="CNMP_BINDING_3"/>
    <property type="match status" value="1"/>
</dbReference>
<proteinExistence type="predicted"/>
<evidence type="ECO:0000256" key="4">
    <source>
        <dbReference type="ARBA" id="ARBA00022741"/>
    </source>
</evidence>
<dbReference type="InterPro" id="IPR018490">
    <property type="entry name" value="cNMP-bd_dom_sf"/>
</dbReference>
<dbReference type="STRING" id="7918.ENSLOCP00000006884"/>
<dbReference type="PANTHER" id="PTHR23011">
    <property type="entry name" value="CYCLIC NUCLEOTIDE-BINDING DOMAIN CONTAINING PROTEIN"/>
    <property type="match status" value="1"/>
</dbReference>
<dbReference type="FunFam" id="2.60.120.10:FF:000111">
    <property type="entry name" value="Cyclic nucleotide binding domain containing 2"/>
    <property type="match status" value="1"/>
</dbReference>
<keyword evidence="5" id="KW-0114">cAMP</keyword>
<evidence type="ECO:0000313" key="11">
    <source>
        <dbReference type="Proteomes" id="UP000018468"/>
    </source>
</evidence>
<dbReference type="AlphaFoldDB" id="W5MES5"/>
<dbReference type="SMART" id="SM00100">
    <property type="entry name" value="cNMP"/>
    <property type="match status" value="1"/>
</dbReference>
<dbReference type="PANTHER" id="PTHR23011:SF43">
    <property type="entry name" value="CYCLIC NUCLEOTIDE-BINDING DOMAIN-CONTAINING PROTEIN 2"/>
    <property type="match status" value="1"/>
</dbReference>
<keyword evidence="3" id="KW-0116">cAMP-binding</keyword>
<dbReference type="GO" id="GO:0007283">
    <property type="term" value="P:spermatogenesis"/>
    <property type="evidence" value="ECO:0000318"/>
    <property type="project" value="GO_Central"/>
</dbReference>
<evidence type="ECO:0000259" key="9">
    <source>
        <dbReference type="PROSITE" id="PS50042"/>
    </source>
</evidence>
<evidence type="ECO:0000256" key="6">
    <source>
        <dbReference type="ARBA" id="ARBA00059651"/>
    </source>
</evidence>
<dbReference type="InterPro" id="IPR014710">
    <property type="entry name" value="RmlC-like_jellyroll"/>
</dbReference>
<comment type="subcellular location">
    <subcellularLocation>
        <location evidence="1">Cytoplasm</location>
        <location evidence="1">Cytosol</location>
    </subcellularLocation>
</comment>